<evidence type="ECO:0000256" key="4">
    <source>
        <dbReference type="ARBA" id="ARBA00023163"/>
    </source>
</evidence>
<proteinExistence type="predicted"/>
<dbReference type="STRING" id="92487.SAMN02745130_03158"/>
<evidence type="ECO:0000313" key="8">
    <source>
        <dbReference type="Proteomes" id="UP000190460"/>
    </source>
</evidence>
<keyword evidence="3 5" id="KW-0238">DNA-binding</keyword>
<evidence type="ECO:0000256" key="5">
    <source>
        <dbReference type="PROSITE-ProRule" id="PRU00335"/>
    </source>
</evidence>
<protein>
    <submittedName>
        <fullName evidence="7">Transcriptional regulator, TetR family</fullName>
    </submittedName>
</protein>
<dbReference type="PANTHER" id="PTHR30055">
    <property type="entry name" value="HTH-TYPE TRANSCRIPTIONAL REGULATOR RUTR"/>
    <property type="match status" value="1"/>
</dbReference>
<dbReference type="Proteomes" id="UP000190460">
    <property type="component" value="Unassembled WGS sequence"/>
</dbReference>
<dbReference type="InterPro" id="IPR039538">
    <property type="entry name" value="BetI_C"/>
</dbReference>
<keyword evidence="2" id="KW-0805">Transcription regulation</keyword>
<evidence type="ECO:0000256" key="1">
    <source>
        <dbReference type="ARBA" id="ARBA00022491"/>
    </source>
</evidence>
<dbReference type="Gene3D" id="1.10.357.10">
    <property type="entry name" value="Tetracycline Repressor, domain 2"/>
    <property type="match status" value="1"/>
</dbReference>
<accession>A0A1T4XLU4</accession>
<keyword evidence="1" id="KW-0678">Repressor</keyword>
<dbReference type="GO" id="GO:0000976">
    <property type="term" value="F:transcription cis-regulatory region binding"/>
    <property type="evidence" value="ECO:0007669"/>
    <property type="project" value="TreeGrafter"/>
</dbReference>
<dbReference type="InterPro" id="IPR001647">
    <property type="entry name" value="HTH_TetR"/>
</dbReference>
<dbReference type="SUPFAM" id="SSF48498">
    <property type="entry name" value="Tetracyclin repressor-like, C-terminal domain"/>
    <property type="match status" value="1"/>
</dbReference>
<organism evidence="7 8">
    <name type="scientific">Thiothrix eikelboomii</name>
    <dbReference type="NCBI Taxonomy" id="92487"/>
    <lineage>
        <taxon>Bacteria</taxon>
        <taxon>Pseudomonadati</taxon>
        <taxon>Pseudomonadota</taxon>
        <taxon>Gammaproteobacteria</taxon>
        <taxon>Thiotrichales</taxon>
        <taxon>Thiotrichaceae</taxon>
        <taxon>Thiothrix</taxon>
    </lineage>
</organism>
<reference evidence="7 8" key="1">
    <citation type="submission" date="2017-02" db="EMBL/GenBank/DDBJ databases">
        <authorList>
            <person name="Peterson S.W."/>
        </authorList>
    </citation>
    <scope>NUCLEOTIDE SEQUENCE [LARGE SCALE GENOMIC DNA]</scope>
    <source>
        <strain evidence="7 8">ATCC 49788</strain>
    </source>
</reference>
<dbReference type="Pfam" id="PF13977">
    <property type="entry name" value="TetR_C_6"/>
    <property type="match status" value="1"/>
</dbReference>
<dbReference type="OrthoDB" id="7618612at2"/>
<evidence type="ECO:0000259" key="6">
    <source>
        <dbReference type="PROSITE" id="PS50977"/>
    </source>
</evidence>
<gene>
    <name evidence="7" type="ORF">SAMN02745130_03158</name>
</gene>
<dbReference type="Pfam" id="PF00440">
    <property type="entry name" value="TetR_N"/>
    <property type="match status" value="1"/>
</dbReference>
<evidence type="ECO:0000256" key="3">
    <source>
        <dbReference type="ARBA" id="ARBA00023125"/>
    </source>
</evidence>
<dbReference type="PANTHER" id="PTHR30055:SF226">
    <property type="entry name" value="HTH-TYPE TRANSCRIPTIONAL REGULATOR PKSA"/>
    <property type="match status" value="1"/>
</dbReference>
<dbReference type="GO" id="GO:0003700">
    <property type="term" value="F:DNA-binding transcription factor activity"/>
    <property type="evidence" value="ECO:0007669"/>
    <property type="project" value="TreeGrafter"/>
</dbReference>
<dbReference type="SUPFAM" id="SSF46689">
    <property type="entry name" value="Homeodomain-like"/>
    <property type="match status" value="1"/>
</dbReference>
<evidence type="ECO:0000313" key="7">
    <source>
        <dbReference type="EMBL" id="SKA90539.1"/>
    </source>
</evidence>
<dbReference type="RefSeq" id="WP_078923595.1">
    <property type="nucleotide sequence ID" value="NZ_FUYB01000019.1"/>
</dbReference>
<dbReference type="InterPro" id="IPR036271">
    <property type="entry name" value="Tet_transcr_reg_TetR-rel_C_sf"/>
</dbReference>
<dbReference type="InterPro" id="IPR009057">
    <property type="entry name" value="Homeodomain-like_sf"/>
</dbReference>
<feature type="domain" description="HTH tetR-type" evidence="6">
    <location>
        <begin position="8"/>
        <end position="68"/>
    </location>
</feature>
<feature type="DNA-binding region" description="H-T-H motif" evidence="5">
    <location>
        <begin position="31"/>
        <end position="50"/>
    </location>
</feature>
<dbReference type="AlphaFoldDB" id="A0A1T4XLU4"/>
<keyword evidence="4" id="KW-0804">Transcription</keyword>
<dbReference type="InterPro" id="IPR050109">
    <property type="entry name" value="HTH-type_TetR-like_transc_reg"/>
</dbReference>
<dbReference type="EMBL" id="FUYB01000019">
    <property type="protein sequence ID" value="SKA90539.1"/>
    <property type="molecule type" value="Genomic_DNA"/>
</dbReference>
<sequence length="216" mass="25012">MPKIVNHDERRMDVVRAIVKVLGKSGLEGATVRNIAREGGFSSGVIAHYFANKDDMVRFAFEFVADRVFHRIDNRLKQATGVDRVRVILEEHIPIRKQDEEIAVSLAFWEMALHDREFRVLFQDKYRRWRDYLRLELRQLLPDLTPDKLDRRVDLAVAMADGLIVTFSLDSLSCRQIDCHAIFDDMLSILGLDVYCSPSKTGHIKLQELESQSRLN</sequence>
<name>A0A1T4XLU4_9GAMM</name>
<keyword evidence="8" id="KW-1185">Reference proteome</keyword>
<dbReference type="PROSITE" id="PS50977">
    <property type="entry name" value="HTH_TETR_2"/>
    <property type="match status" value="1"/>
</dbReference>
<evidence type="ECO:0000256" key="2">
    <source>
        <dbReference type="ARBA" id="ARBA00023015"/>
    </source>
</evidence>